<feature type="transmembrane region" description="Helical" evidence="7">
    <location>
        <begin position="338"/>
        <end position="359"/>
    </location>
</feature>
<dbReference type="EMBL" id="JNBR01000025">
    <property type="protein sequence ID" value="OQS00731.1"/>
    <property type="molecule type" value="Genomic_DNA"/>
</dbReference>
<dbReference type="Pfam" id="PF03092">
    <property type="entry name" value="BT1"/>
    <property type="match status" value="2"/>
</dbReference>
<evidence type="ECO:0000313" key="9">
    <source>
        <dbReference type="Proteomes" id="UP000243579"/>
    </source>
</evidence>
<proteinExistence type="inferred from homology"/>
<dbReference type="PANTHER" id="PTHR31585">
    <property type="entry name" value="FOLATE-BIOPTERIN TRANSPORTER 1, CHLOROPLASTIC"/>
    <property type="match status" value="1"/>
</dbReference>
<reference evidence="8 9" key="1">
    <citation type="journal article" date="2014" name="Genome Biol. Evol.">
        <title>The secreted proteins of Achlya hypogyna and Thraustotheca clavata identify the ancestral oomycete secretome and reveal gene acquisitions by horizontal gene transfer.</title>
        <authorList>
            <person name="Misner I."/>
            <person name="Blouin N."/>
            <person name="Leonard G."/>
            <person name="Richards T.A."/>
            <person name="Lane C.E."/>
        </authorList>
    </citation>
    <scope>NUCLEOTIDE SEQUENCE [LARGE SCALE GENOMIC DNA]</scope>
    <source>
        <strain evidence="8 9">ATCC 48635</strain>
    </source>
</reference>
<protein>
    <submittedName>
        <fullName evidence="8">Folate-Biopterin Transporter (FBT) family</fullName>
    </submittedName>
</protein>
<comment type="similarity">
    <text evidence="2">Belongs to the major facilitator superfamily. Folate-biopterin transporter (TC 2.A.71) family.</text>
</comment>
<organism evidence="8 9">
    <name type="scientific">Achlya hypogyna</name>
    <name type="common">Oomycete</name>
    <name type="synonym">Protoachlya hypogyna</name>
    <dbReference type="NCBI Taxonomy" id="1202772"/>
    <lineage>
        <taxon>Eukaryota</taxon>
        <taxon>Sar</taxon>
        <taxon>Stramenopiles</taxon>
        <taxon>Oomycota</taxon>
        <taxon>Saprolegniomycetes</taxon>
        <taxon>Saprolegniales</taxon>
        <taxon>Achlyaceae</taxon>
        <taxon>Achlya</taxon>
    </lineage>
</organism>
<evidence type="ECO:0000256" key="1">
    <source>
        <dbReference type="ARBA" id="ARBA00004141"/>
    </source>
</evidence>
<evidence type="ECO:0000313" key="8">
    <source>
        <dbReference type="EMBL" id="OQS00731.1"/>
    </source>
</evidence>
<feature type="transmembrane region" description="Helical" evidence="7">
    <location>
        <begin position="430"/>
        <end position="453"/>
    </location>
</feature>
<evidence type="ECO:0000256" key="3">
    <source>
        <dbReference type="ARBA" id="ARBA00022448"/>
    </source>
</evidence>
<keyword evidence="3" id="KW-0813">Transport</keyword>
<keyword evidence="4 7" id="KW-0812">Transmembrane</keyword>
<feature type="transmembrane region" description="Helical" evidence="7">
    <location>
        <begin position="53"/>
        <end position="78"/>
    </location>
</feature>
<accession>A0A1V9ZS04</accession>
<feature type="transmembrane region" description="Helical" evidence="7">
    <location>
        <begin position="169"/>
        <end position="189"/>
    </location>
</feature>
<dbReference type="Gene3D" id="1.20.1250.20">
    <property type="entry name" value="MFS general substrate transporter like domains"/>
    <property type="match status" value="1"/>
</dbReference>
<feature type="transmembrane region" description="Helical" evidence="7">
    <location>
        <begin position="249"/>
        <end position="273"/>
    </location>
</feature>
<feature type="transmembrane region" description="Helical" evidence="7">
    <location>
        <begin position="118"/>
        <end position="137"/>
    </location>
</feature>
<gene>
    <name evidence="8" type="ORF">ACHHYP_02828</name>
</gene>
<feature type="transmembrane region" description="Helical" evidence="7">
    <location>
        <begin position="515"/>
        <end position="536"/>
    </location>
</feature>
<dbReference type="GO" id="GO:0016020">
    <property type="term" value="C:membrane"/>
    <property type="evidence" value="ECO:0007669"/>
    <property type="project" value="UniProtKB-SubCell"/>
</dbReference>
<keyword evidence="6 7" id="KW-0472">Membrane</keyword>
<name>A0A1V9ZS04_ACHHY</name>
<sequence>MNLSERLSYVSSPVAKDAEGAYEAAATPQIFDDGALREGPAPVYTSPEVLGLLAQYVAVGLLYGAMPNLLYPLFIGYFHLEGSQFNSAKVLIGLGWSLKAFVGILSDCVPLRGYRRKSWMLVGWTSCLISMLVLATMDMGAPYFRDPTVARVAIGNLTREQLATINPQAAVRGGVVVILCAWGTLSYVISDVPADALVVEIAQREPAAIRGRMQSLIYLTRTVSSCVSTALIGFCLNSPRFAGSYSWDMGVNTIFILLAIACAAMLPITYWFVIETPTPRVQIHKYVAQFWNLVQRRATWQIMLFSFFFNLLNAGVTSTAAPYVMYQWAGVENVNNQLTGIVGNIIFAGVLGFMGKWGTLWNWKIVIIVTTLSANIIDAIVQFCTIYNIVRNQWFYIGVPLAENLPYAMQFIVTTFVIVELAEVGNEGVVYGLLTTVSNLPAAFGPVVANVVYGSFDVSSEAIALDSHHTRNQVAATYVIYYATTVLACFCVVLLPSQKDALHELQASGGLFPRVGGAVLGFCCVVLIYSIVASLLSMFEATMCTVIAGGKGCYAS</sequence>
<feature type="transmembrane region" description="Helical" evidence="7">
    <location>
        <begin position="394"/>
        <end position="418"/>
    </location>
</feature>
<dbReference type="PANTHER" id="PTHR31585:SF5">
    <property type="entry name" value="RNA-BINDING S4 DOMAIN-CONTAINING PROTEIN"/>
    <property type="match status" value="1"/>
</dbReference>
<dbReference type="Proteomes" id="UP000243579">
    <property type="component" value="Unassembled WGS sequence"/>
</dbReference>
<dbReference type="SUPFAM" id="SSF103473">
    <property type="entry name" value="MFS general substrate transporter"/>
    <property type="match status" value="1"/>
</dbReference>
<feature type="transmembrane region" description="Helical" evidence="7">
    <location>
        <begin position="474"/>
        <end position="495"/>
    </location>
</feature>
<keyword evidence="9" id="KW-1185">Reference proteome</keyword>
<evidence type="ECO:0000256" key="6">
    <source>
        <dbReference type="ARBA" id="ARBA00023136"/>
    </source>
</evidence>
<dbReference type="OrthoDB" id="754047at2759"/>
<dbReference type="InterPro" id="IPR036259">
    <property type="entry name" value="MFS_trans_sf"/>
</dbReference>
<dbReference type="InterPro" id="IPR039309">
    <property type="entry name" value="BT1"/>
</dbReference>
<feature type="transmembrane region" description="Helical" evidence="7">
    <location>
        <begin position="216"/>
        <end position="237"/>
    </location>
</feature>
<dbReference type="AlphaFoldDB" id="A0A1V9ZS04"/>
<comment type="caution">
    <text evidence="8">The sequence shown here is derived from an EMBL/GenBank/DDBJ whole genome shotgun (WGS) entry which is preliminary data.</text>
</comment>
<evidence type="ECO:0000256" key="7">
    <source>
        <dbReference type="SAM" id="Phobius"/>
    </source>
</evidence>
<evidence type="ECO:0000256" key="4">
    <source>
        <dbReference type="ARBA" id="ARBA00022692"/>
    </source>
</evidence>
<feature type="transmembrane region" description="Helical" evidence="7">
    <location>
        <begin position="90"/>
        <end position="106"/>
    </location>
</feature>
<feature type="transmembrane region" description="Helical" evidence="7">
    <location>
        <begin position="300"/>
        <end position="326"/>
    </location>
</feature>
<comment type="subcellular location">
    <subcellularLocation>
        <location evidence="1">Membrane</location>
        <topology evidence="1">Multi-pass membrane protein</topology>
    </subcellularLocation>
</comment>
<evidence type="ECO:0000256" key="5">
    <source>
        <dbReference type="ARBA" id="ARBA00022989"/>
    </source>
</evidence>
<evidence type="ECO:0000256" key="2">
    <source>
        <dbReference type="ARBA" id="ARBA00007015"/>
    </source>
</evidence>
<keyword evidence="5 7" id="KW-1133">Transmembrane helix</keyword>